<dbReference type="Proteomes" id="UP000614601">
    <property type="component" value="Unassembled WGS sequence"/>
</dbReference>
<reference evidence="1" key="1">
    <citation type="submission" date="2020-09" db="EMBL/GenBank/DDBJ databases">
        <authorList>
            <person name="Kikuchi T."/>
        </authorList>
    </citation>
    <scope>NUCLEOTIDE SEQUENCE</scope>
    <source>
        <strain evidence="1">SH1</strain>
    </source>
</reference>
<sequence>MTPATDCAGLLADIMGSLCLSSTEQKAVPSADAVPSTAAPSGQLNDVALSDLLATAMRKRNEVLEGREIDFRRTIQHFNMIQRLCKQLEDSRAKKCQRNIKKATRGRGGRYKKVYPTSLKQMKRPAGRNPECPVETKQVKLNF</sequence>
<comment type="caution">
    <text evidence="1">The sequence shown here is derived from an EMBL/GenBank/DDBJ whole genome shotgun (WGS) entry which is preliminary data.</text>
</comment>
<dbReference type="EMBL" id="CAJFCW020000005">
    <property type="protein sequence ID" value="CAG9122006.1"/>
    <property type="molecule type" value="Genomic_DNA"/>
</dbReference>
<organism evidence="1 2">
    <name type="scientific">Bursaphelenchus okinawaensis</name>
    <dbReference type="NCBI Taxonomy" id="465554"/>
    <lineage>
        <taxon>Eukaryota</taxon>
        <taxon>Metazoa</taxon>
        <taxon>Ecdysozoa</taxon>
        <taxon>Nematoda</taxon>
        <taxon>Chromadorea</taxon>
        <taxon>Rhabditida</taxon>
        <taxon>Tylenchina</taxon>
        <taxon>Tylenchomorpha</taxon>
        <taxon>Aphelenchoidea</taxon>
        <taxon>Aphelenchoididae</taxon>
        <taxon>Bursaphelenchus</taxon>
    </lineage>
</organism>
<name>A0A811LAD8_9BILA</name>
<gene>
    <name evidence="1" type="ORF">BOKJ2_LOCUS12012</name>
</gene>
<dbReference type="OrthoDB" id="5865307at2759"/>
<proteinExistence type="predicted"/>
<dbReference type="AlphaFoldDB" id="A0A811LAD8"/>
<protein>
    <submittedName>
        <fullName evidence="1">Uncharacterized protein</fullName>
    </submittedName>
</protein>
<accession>A0A811LAD8</accession>
<evidence type="ECO:0000313" key="1">
    <source>
        <dbReference type="EMBL" id="CAD5226307.1"/>
    </source>
</evidence>
<evidence type="ECO:0000313" key="2">
    <source>
        <dbReference type="Proteomes" id="UP000614601"/>
    </source>
</evidence>
<keyword evidence="2" id="KW-1185">Reference proteome</keyword>
<dbReference type="Proteomes" id="UP000783686">
    <property type="component" value="Unassembled WGS sequence"/>
</dbReference>
<dbReference type="EMBL" id="CAJFDH010000005">
    <property type="protein sequence ID" value="CAD5226307.1"/>
    <property type="molecule type" value="Genomic_DNA"/>
</dbReference>